<gene>
    <name evidence="2" type="ORF">FLL46_16955</name>
</gene>
<keyword evidence="2" id="KW-0808">Transferase</keyword>
<accession>A0A545UAV7</accession>
<dbReference type="InterPro" id="IPR013216">
    <property type="entry name" value="Methyltransf_11"/>
</dbReference>
<dbReference type="Proteomes" id="UP000315439">
    <property type="component" value="Unassembled WGS sequence"/>
</dbReference>
<evidence type="ECO:0000313" key="2">
    <source>
        <dbReference type="EMBL" id="TQV86588.1"/>
    </source>
</evidence>
<name>A0A545UAV7_9GAMM</name>
<dbReference type="SUPFAM" id="SSF53335">
    <property type="entry name" value="S-adenosyl-L-methionine-dependent methyltransferases"/>
    <property type="match status" value="1"/>
</dbReference>
<dbReference type="Gene3D" id="3.40.50.150">
    <property type="entry name" value="Vaccinia Virus protein VP39"/>
    <property type="match status" value="1"/>
</dbReference>
<organism evidence="2 3">
    <name type="scientific">Aliikangiella coralliicola</name>
    <dbReference type="NCBI Taxonomy" id="2592383"/>
    <lineage>
        <taxon>Bacteria</taxon>
        <taxon>Pseudomonadati</taxon>
        <taxon>Pseudomonadota</taxon>
        <taxon>Gammaproteobacteria</taxon>
        <taxon>Oceanospirillales</taxon>
        <taxon>Pleioneaceae</taxon>
        <taxon>Aliikangiella</taxon>
    </lineage>
</organism>
<dbReference type="Pfam" id="PF08241">
    <property type="entry name" value="Methyltransf_11"/>
    <property type="match status" value="1"/>
</dbReference>
<reference evidence="2 3" key="1">
    <citation type="submission" date="2019-07" db="EMBL/GenBank/DDBJ databases">
        <title>Draft genome for Aliikangiella sp. M105.</title>
        <authorList>
            <person name="Wang G."/>
        </authorList>
    </citation>
    <scope>NUCLEOTIDE SEQUENCE [LARGE SCALE GENOMIC DNA]</scope>
    <source>
        <strain evidence="2 3">M105</strain>
    </source>
</reference>
<dbReference type="GO" id="GO:0032259">
    <property type="term" value="P:methylation"/>
    <property type="evidence" value="ECO:0007669"/>
    <property type="project" value="UniProtKB-KW"/>
</dbReference>
<protein>
    <submittedName>
        <fullName evidence="2">Class I SAM-dependent methyltransferase</fullName>
    </submittedName>
</protein>
<dbReference type="GO" id="GO:0008757">
    <property type="term" value="F:S-adenosylmethionine-dependent methyltransferase activity"/>
    <property type="evidence" value="ECO:0007669"/>
    <property type="project" value="InterPro"/>
</dbReference>
<dbReference type="OrthoDB" id="6191410at2"/>
<dbReference type="EMBL" id="VIKS01000010">
    <property type="protein sequence ID" value="TQV86588.1"/>
    <property type="molecule type" value="Genomic_DNA"/>
</dbReference>
<feature type="domain" description="Methyltransferase type 11" evidence="1">
    <location>
        <begin position="74"/>
        <end position="129"/>
    </location>
</feature>
<dbReference type="InterPro" id="IPR029063">
    <property type="entry name" value="SAM-dependent_MTases_sf"/>
</dbReference>
<sequence>MSNSLQEKTVSLKNEELGSNRHQLIAEKLAPHLAQIFGYHALLYSPLAKSLCGEELVIKHQVIVAESGAKSPKVQKEKVTLQCLYTELPIAADTIDLAVLPNVLQNSTHPHQVLREVERILIPEGVAIIVGRNPFSWQGVNFRFQQWRQKPKTPIRDISRSRIADWFSLLGFEAEAQINISLTNDKLQNSHFYSWVKKLGYYVCEFFCSYYVIIARKKVSTLTPIRPSWRRNKQLVPPRLAEPSVKSQVENWFNHLKNS</sequence>
<keyword evidence="2" id="KW-0489">Methyltransferase</keyword>
<dbReference type="AlphaFoldDB" id="A0A545UAV7"/>
<keyword evidence="3" id="KW-1185">Reference proteome</keyword>
<proteinExistence type="predicted"/>
<evidence type="ECO:0000259" key="1">
    <source>
        <dbReference type="Pfam" id="PF08241"/>
    </source>
</evidence>
<evidence type="ECO:0000313" key="3">
    <source>
        <dbReference type="Proteomes" id="UP000315439"/>
    </source>
</evidence>
<comment type="caution">
    <text evidence="2">The sequence shown here is derived from an EMBL/GenBank/DDBJ whole genome shotgun (WGS) entry which is preliminary data.</text>
</comment>